<sequence length="115" mass="12597">MGGVRECFINTVHHLILKSHRHRAQLHCSRAGEEPCAQSSHSGDYAAHCDGAQTRCQRASRRLLLAFVRRAPHGPRGSSALFTAVDTQECLFSPIARPSPLSAAQEIKRDNQGPT</sequence>
<reference evidence="1" key="1">
    <citation type="thesis" date="2021" institute="BYU ScholarsArchive" country="Provo, UT, USA">
        <title>Applications of and Algorithms for Genome Assembly and Genomic Analyses with an Emphasis on Marine Teleosts.</title>
        <authorList>
            <person name="Pickett B.D."/>
        </authorList>
    </citation>
    <scope>NUCLEOTIDE SEQUENCE</scope>
    <source>
        <strain evidence="1">HI-2016</strain>
    </source>
</reference>
<comment type="caution">
    <text evidence="1">The sequence shown here is derived from an EMBL/GenBank/DDBJ whole genome shotgun (WGS) entry which is preliminary data.</text>
</comment>
<dbReference type="Proteomes" id="UP000824540">
    <property type="component" value="Unassembled WGS sequence"/>
</dbReference>
<accession>A0A8T2PHM6</accession>
<gene>
    <name evidence="1" type="ORF">JZ751_029432</name>
</gene>
<dbReference type="AlphaFoldDB" id="A0A8T2PHM6"/>
<evidence type="ECO:0000313" key="2">
    <source>
        <dbReference type="Proteomes" id="UP000824540"/>
    </source>
</evidence>
<dbReference type="EMBL" id="JAFBMS010000010">
    <property type="protein sequence ID" value="KAG9349112.1"/>
    <property type="molecule type" value="Genomic_DNA"/>
</dbReference>
<protein>
    <submittedName>
        <fullName evidence="1">Uncharacterized protein</fullName>
    </submittedName>
</protein>
<name>A0A8T2PHM6_9TELE</name>
<organism evidence="1 2">
    <name type="scientific">Albula glossodonta</name>
    <name type="common">roundjaw bonefish</name>
    <dbReference type="NCBI Taxonomy" id="121402"/>
    <lineage>
        <taxon>Eukaryota</taxon>
        <taxon>Metazoa</taxon>
        <taxon>Chordata</taxon>
        <taxon>Craniata</taxon>
        <taxon>Vertebrata</taxon>
        <taxon>Euteleostomi</taxon>
        <taxon>Actinopterygii</taxon>
        <taxon>Neopterygii</taxon>
        <taxon>Teleostei</taxon>
        <taxon>Albuliformes</taxon>
        <taxon>Albulidae</taxon>
        <taxon>Albula</taxon>
    </lineage>
</organism>
<proteinExistence type="predicted"/>
<keyword evidence="2" id="KW-1185">Reference proteome</keyword>
<evidence type="ECO:0000313" key="1">
    <source>
        <dbReference type="EMBL" id="KAG9349112.1"/>
    </source>
</evidence>